<organism evidence="1 2">
    <name type="scientific">Eumeta variegata</name>
    <name type="common">Bagworm moth</name>
    <name type="synonym">Eumeta japonica</name>
    <dbReference type="NCBI Taxonomy" id="151549"/>
    <lineage>
        <taxon>Eukaryota</taxon>
        <taxon>Metazoa</taxon>
        <taxon>Ecdysozoa</taxon>
        <taxon>Arthropoda</taxon>
        <taxon>Hexapoda</taxon>
        <taxon>Insecta</taxon>
        <taxon>Pterygota</taxon>
        <taxon>Neoptera</taxon>
        <taxon>Endopterygota</taxon>
        <taxon>Lepidoptera</taxon>
        <taxon>Glossata</taxon>
        <taxon>Ditrysia</taxon>
        <taxon>Tineoidea</taxon>
        <taxon>Psychidae</taxon>
        <taxon>Oiketicinae</taxon>
        <taxon>Eumeta</taxon>
    </lineage>
</organism>
<dbReference type="AlphaFoldDB" id="A0A4C1Y627"/>
<name>A0A4C1Y627_EUMVA</name>
<evidence type="ECO:0000313" key="1">
    <source>
        <dbReference type="EMBL" id="GBP69875.1"/>
    </source>
</evidence>
<proteinExistence type="predicted"/>
<dbReference type="EMBL" id="BGZK01001055">
    <property type="protein sequence ID" value="GBP69875.1"/>
    <property type="molecule type" value="Genomic_DNA"/>
</dbReference>
<comment type="caution">
    <text evidence="1">The sequence shown here is derived from an EMBL/GenBank/DDBJ whole genome shotgun (WGS) entry which is preliminary data.</text>
</comment>
<accession>A0A4C1Y627</accession>
<gene>
    <name evidence="1" type="ORF">EVAR_49455_1</name>
</gene>
<protein>
    <submittedName>
        <fullName evidence="1">Uncharacterized protein</fullName>
    </submittedName>
</protein>
<reference evidence="1 2" key="1">
    <citation type="journal article" date="2019" name="Commun. Biol.">
        <title>The bagworm genome reveals a unique fibroin gene that provides high tensile strength.</title>
        <authorList>
            <person name="Kono N."/>
            <person name="Nakamura H."/>
            <person name="Ohtoshi R."/>
            <person name="Tomita M."/>
            <person name="Numata K."/>
            <person name="Arakawa K."/>
        </authorList>
    </citation>
    <scope>NUCLEOTIDE SEQUENCE [LARGE SCALE GENOMIC DNA]</scope>
</reference>
<sequence>MRASERHASLPLGHGVLKCCRIWNDRAGRFNFISGAPQESSSPIRGAFTISRIKKRPSRSNEPVIKKPFYDVCTRSGPSDVSNRFMDAPLNVGRHTSNVFTHGRVTATPRDLSVVGDPRISGRLDLALGANVSQRMRRTGLGSFLVEDLKEVCARAVAFVRGPFPMRPMRQCAAWALVLLGATVAGADGVTLNKGR</sequence>
<dbReference type="Proteomes" id="UP000299102">
    <property type="component" value="Unassembled WGS sequence"/>
</dbReference>
<keyword evidence="2" id="KW-1185">Reference proteome</keyword>
<evidence type="ECO:0000313" key="2">
    <source>
        <dbReference type="Proteomes" id="UP000299102"/>
    </source>
</evidence>